<evidence type="ECO:0000256" key="6">
    <source>
        <dbReference type="SAM" id="Phobius"/>
    </source>
</evidence>
<dbReference type="EMBL" id="MJEH01000022">
    <property type="protein sequence ID" value="OEH92758.1"/>
    <property type="molecule type" value="Genomic_DNA"/>
</dbReference>
<dbReference type="CDD" id="cd01949">
    <property type="entry name" value="GGDEF"/>
    <property type="match status" value="1"/>
</dbReference>
<feature type="transmembrane region" description="Helical" evidence="6">
    <location>
        <begin position="131"/>
        <end position="150"/>
    </location>
</feature>
<accession>A0A1E5LF91</accession>
<keyword evidence="9" id="KW-1185">Reference proteome</keyword>
<evidence type="ECO:0000256" key="1">
    <source>
        <dbReference type="ARBA" id="ARBA00004651"/>
    </source>
</evidence>
<dbReference type="GO" id="GO:0052621">
    <property type="term" value="F:diguanylate cyclase activity"/>
    <property type="evidence" value="ECO:0007669"/>
    <property type="project" value="TreeGrafter"/>
</dbReference>
<dbReference type="Proteomes" id="UP000095209">
    <property type="component" value="Unassembled WGS sequence"/>
</dbReference>
<dbReference type="GO" id="GO:0000155">
    <property type="term" value="F:phosphorelay sensor kinase activity"/>
    <property type="evidence" value="ECO:0007669"/>
    <property type="project" value="InterPro"/>
</dbReference>
<dbReference type="OrthoDB" id="9759607at2"/>
<proteinExistence type="predicted"/>
<reference evidence="8 9" key="1">
    <citation type="submission" date="2016-08" db="EMBL/GenBank/DDBJ databases">
        <title>Genome of Bacillus solimangrovi GH2-4.</title>
        <authorList>
            <person name="Lim S."/>
            <person name="Kim B.-C."/>
        </authorList>
    </citation>
    <scope>NUCLEOTIDE SEQUENCE [LARGE SCALE GENOMIC DNA]</scope>
    <source>
        <strain evidence="8 9">GH2-4</strain>
    </source>
</reference>
<evidence type="ECO:0000313" key="9">
    <source>
        <dbReference type="Proteomes" id="UP000095209"/>
    </source>
</evidence>
<sequence>MLRDLVINLSIMISFVFLAEQIFKNKISISNINGKLLLGFISGILGVLLMEFSVQISNETIIDLRNFSVFISSLFGGGISAFIAALIISLCRVIFFGVTASSISAVAILFSLAIFCTFLTKVKRITFYEKLLLMNIINIFMMSVALLLLVDDFERAIKAAVYYSIISIIGGYIITYIARNAHDTTRKYRNFKKSAMTDHLTGLNNFRNFDETLNDRIERSINENENLSLLLIDIDYFKKVNDTYGHDAGDAVLKQFGKLLVTSVRNYDIVSRNGGEEFSIILYGCSHEDAINVAEGIRCNVEQFPFQLSSGKSIFLTVSIGVSTYPVTVENADELYKVTDNALYNAKRTSRNCVCSNGDEEGLIS</sequence>
<keyword evidence="2" id="KW-1003">Cell membrane</keyword>
<dbReference type="PROSITE" id="PS50887">
    <property type="entry name" value="GGDEF"/>
    <property type="match status" value="1"/>
</dbReference>
<protein>
    <recommendedName>
        <fullName evidence="7">GGDEF domain-containing protein</fullName>
    </recommendedName>
</protein>
<dbReference type="NCBIfam" id="TIGR00254">
    <property type="entry name" value="GGDEF"/>
    <property type="match status" value="1"/>
</dbReference>
<dbReference type="InterPro" id="IPR050469">
    <property type="entry name" value="Diguanylate_Cyclase"/>
</dbReference>
<dbReference type="InterPro" id="IPR043128">
    <property type="entry name" value="Rev_trsase/Diguanyl_cyclase"/>
</dbReference>
<feature type="transmembrane region" description="Helical" evidence="6">
    <location>
        <begin position="66"/>
        <end position="88"/>
    </location>
</feature>
<evidence type="ECO:0000256" key="5">
    <source>
        <dbReference type="ARBA" id="ARBA00023136"/>
    </source>
</evidence>
<evidence type="ECO:0000256" key="4">
    <source>
        <dbReference type="ARBA" id="ARBA00022989"/>
    </source>
</evidence>
<evidence type="ECO:0000256" key="2">
    <source>
        <dbReference type="ARBA" id="ARBA00022475"/>
    </source>
</evidence>
<dbReference type="SUPFAM" id="SSF55073">
    <property type="entry name" value="Nucleotide cyclase"/>
    <property type="match status" value="1"/>
</dbReference>
<dbReference type="InterPro" id="IPR011620">
    <property type="entry name" value="Sig_transdc_His_kinase_LytS_TM"/>
</dbReference>
<feature type="transmembrane region" description="Helical" evidence="6">
    <location>
        <begin position="5"/>
        <end position="23"/>
    </location>
</feature>
<dbReference type="Gene3D" id="3.30.70.270">
    <property type="match status" value="1"/>
</dbReference>
<name>A0A1E5LF91_9BACI</name>
<dbReference type="RefSeq" id="WP_069717200.1">
    <property type="nucleotide sequence ID" value="NZ_MJEH01000022.1"/>
</dbReference>
<dbReference type="GO" id="GO:0071555">
    <property type="term" value="P:cell wall organization"/>
    <property type="evidence" value="ECO:0007669"/>
    <property type="project" value="InterPro"/>
</dbReference>
<comment type="caution">
    <text evidence="8">The sequence shown here is derived from an EMBL/GenBank/DDBJ whole genome shotgun (WGS) entry which is preliminary data.</text>
</comment>
<dbReference type="GO" id="GO:1902201">
    <property type="term" value="P:negative regulation of bacterial-type flagellum-dependent cell motility"/>
    <property type="evidence" value="ECO:0007669"/>
    <property type="project" value="TreeGrafter"/>
</dbReference>
<dbReference type="GO" id="GO:0043709">
    <property type="term" value="P:cell adhesion involved in single-species biofilm formation"/>
    <property type="evidence" value="ECO:0007669"/>
    <property type="project" value="TreeGrafter"/>
</dbReference>
<feature type="transmembrane region" description="Helical" evidence="6">
    <location>
        <begin position="35"/>
        <end position="54"/>
    </location>
</feature>
<gene>
    <name evidence="8" type="ORF">BFG57_01795</name>
</gene>
<evidence type="ECO:0000313" key="8">
    <source>
        <dbReference type="EMBL" id="OEH92758.1"/>
    </source>
</evidence>
<keyword evidence="5 6" id="KW-0472">Membrane</keyword>
<dbReference type="Pfam" id="PF00990">
    <property type="entry name" value="GGDEF"/>
    <property type="match status" value="1"/>
</dbReference>
<organism evidence="8 9">
    <name type="scientific">Bacillus solimangrovi</name>
    <dbReference type="NCBI Taxonomy" id="1305675"/>
    <lineage>
        <taxon>Bacteria</taxon>
        <taxon>Bacillati</taxon>
        <taxon>Bacillota</taxon>
        <taxon>Bacilli</taxon>
        <taxon>Bacillales</taxon>
        <taxon>Bacillaceae</taxon>
        <taxon>Bacillus</taxon>
    </lineage>
</organism>
<keyword evidence="3 6" id="KW-0812">Transmembrane</keyword>
<dbReference type="GO" id="GO:0005886">
    <property type="term" value="C:plasma membrane"/>
    <property type="evidence" value="ECO:0007669"/>
    <property type="project" value="UniProtKB-SubCell"/>
</dbReference>
<keyword evidence="4 6" id="KW-1133">Transmembrane helix</keyword>
<feature type="domain" description="GGDEF" evidence="7">
    <location>
        <begin position="225"/>
        <end position="359"/>
    </location>
</feature>
<evidence type="ECO:0000259" key="7">
    <source>
        <dbReference type="PROSITE" id="PS50887"/>
    </source>
</evidence>
<dbReference type="InterPro" id="IPR029787">
    <property type="entry name" value="Nucleotide_cyclase"/>
</dbReference>
<comment type="subcellular location">
    <subcellularLocation>
        <location evidence="1">Cell membrane</location>
        <topology evidence="1">Multi-pass membrane protein</topology>
    </subcellularLocation>
</comment>
<dbReference type="SMART" id="SM00267">
    <property type="entry name" value="GGDEF"/>
    <property type="match status" value="1"/>
</dbReference>
<dbReference type="Pfam" id="PF07694">
    <property type="entry name" value="5TM-5TMR_LYT"/>
    <property type="match status" value="1"/>
</dbReference>
<dbReference type="PANTHER" id="PTHR45138">
    <property type="entry name" value="REGULATORY COMPONENTS OF SENSORY TRANSDUCTION SYSTEM"/>
    <property type="match status" value="1"/>
</dbReference>
<dbReference type="STRING" id="1305675.BFG57_01795"/>
<feature type="transmembrane region" description="Helical" evidence="6">
    <location>
        <begin position="156"/>
        <end position="178"/>
    </location>
</feature>
<dbReference type="PANTHER" id="PTHR45138:SF9">
    <property type="entry name" value="DIGUANYLATE CYCLASE DGCM-RELATED"/>
    <property type="match status" value="1"/>
</dbReference>
<evidence type="ECO:0000256" key="3">
    <source>
        <dbReference type="ARBA" id="ARBA00022692"/>
    </source>
</evidence>
<dbReference type="InterPro" id="IPR000160">
    <property type="entry name" value="GGDEF_dom"/>
</dbReference>
<dbReference type="FunFam" id="3.30.70.270:FF:000001">
    <property type="entry name" value="Diguanylate cyclase domain protein"/>
    <property type="match status" value="1"/>
</dbReference>
<dbReference type="AlphaFoldDB" id="A0A1E5LF91"/>
<feature type="transmembrane region" description="Helical" evidence="6">
    <location>
        <begin position="94"/>
        <end position="119"/>
    </location>
</feature>